<dbReference type="AlphaFoldDB" id="A0A2B7YG96"/>
<evidence type="ECO:0000259" key="13">
    <source>
        <dbReference type="Pfam" id="PF10502"/>
    </source>
</evidence>
<dbReference type="CDD" id="cd06530">
    <property type="entry name" value="S26_SPase_I"/>
    <property type="match status" value="1"/>
</dbReference>
<evidence type="ECO:0000256" key="7">
    <source>
        <dbReference type="ARBA" id="ARBA00022801"/>
    </source>
</evidence>
<accession>A0A2B7YG96</accession>
<dbReference type="InterPro" id="IPR000223">
    <property type="entry name" value="Pept_S26A_signal_pept_1"/>
</dbReference>
<dbReference type="Pfam" id="PF10502">
    <property type="entry name" value="Peptidase_S26"/>
    <property type="match status" value="1"/>
</dbReference>
<dbReference type="Gene3D" id="2.10.109.10">
    <property type="entry name" value="Umud Fragment, subunit A"/>
    <property type="match status" value="1"/>
</dbReference>
<dbReference type="InterPro" id="IPR036286">
    <property type="entry name" value="LexA/Signal_pep-like_sf"/>
</dbReference>
<feature type="compositionally biased region" description="Basic and acidic residues" evidence="12">
    <location>
        <begin position="259"/>
        <end position="273"/>
    </location>
</feature>
<keyword evidence="4" id="KW-0645">Protease</keyword>
<evidence type="ECO:0000256" key="5">
    <source>
        <dbReference type="ARBA" id="ARBA00022692"/>
    </source>
</evidence>
<keyword evidence="8" id="KW-1133">Transmembrane helix</keyword>
<reference evidence="14 15" key="1">
    <citation type="submission" date="2017-10" db="EMBL/GenBank/DDBJ databases">
        <title>Comparative genomics in systemic dimorphic fungi from Ajellomycetaceae.</title>
        <authorList>
            <person name="Munoz J.F."/>
            <person name="Mcewen J.G."/>
            <person name="Clay O.K."/>
            <person name="Cuomo C.A."/>
        </authorList>
    </citation>
    <scope>NUCLEOTIDE SEQUENCE [LARGE SCALE GENOMIC DNA]</scope>
    <source>
        <strain evidence="14 15">UAMH7299</strain>
    </source>
</reference>
<dbReference type="FunFam" id="2.10.109.10:FF:000023">
    <property type="entry name" value="Mitochondrial inner membrane protease subunit 2"/>
    <property type="match status" value="1"/>
</dbReference>
<evidence type="ECO:0000256" key="6">
    <source>
        <dbReference type="ARBA" id="ARBA00022792"/>
    </source>
</evidence>
<feature type="compositionally biased region" description="Polar residues" evidence="12">
    <location>
        <begin position="37"/>
        <end position="47"/>
    </location>
</feature>
<dbReference type="OrthoDB" id="9996127at2759"/>
<evidence type="ECO:0000256" key="3">
    <source>
        <dbReference type="ARBA" id="ARBA00013650"/>
    </source>
</evidence>
<name>A0A2B7YG96_POLH7</name>
<dbReference type="GO" id="GO:0042720">
    <property type="term" value="C:mitochondrial inner membrane peptidase complex"/>
    <property type="evidence" value="ECO:0007669"/>
    <property type="project" value="InterPro"/>
</dbReference>
<feature type="compositionally biased region" description="Basic residues" evidence="12">
    <location>
        <begin position="249"/>
        <end position="258"/>
    </location>
</feature>
<evidence type="ECO:0000256" key="4">
    <source>
        <dbReference type="ARBA" id="ARBA00022670"/>
    </source>
</evidence>
<keyword evidence="6" id="KW-0999">Mitochondrion inner membrane</keyword>
<feature type="active site" evidence="11">
    <location>
        <position position="166"/>
    </location>
</feature>
<evidence type="ECO:0000256" key="10">
    <source>
        <dbReference type="ARBA" id="ARBA00023136"/>
    </source>
</evidence>
<evidence type="ECO:0000256" key="8">
    <source>
        <dbReference type="ARBA" id="ARBA00022989"/>
    </source>
</evidence>
<dbReference type="STRING" id="1447883.A0A2B7YG96"/>
<protein>
    <recommendedName>
        <fullName evidence="3">Mitochondrial inner membrane protease subunit 2</fullName>
    </recommendedName>
</protein>
<feature type="region of interest" description="Disordered" evidence="12">
    <location>
        <begin position="1"/>
        <end position="73"/>
    </location>
</feature>
<keyword evidence="7" id="KW-0378">Hydrolase</keyword>
<evidence type="ECO:0000256" key="11">
    <source>
        <dbReference type="PIRSR" id="PIRSR600223-1"/>
    </source>
</evidence>
<dbReference type="SUPFAM" id="SSF51306">
    <property type="entry name" value="LexA/Signal peptidase"/>
    <property type="match status" value="1"/>
</dbReference>
<evidence type="ECO:0000256" key="9">
    <source>
        <dbReference type="ARBA" id="ARBA00023128"/>
    </source>
</evidence>
<feature type="region of interest" description="Disordered" evidence="12">
    <location>
        <begin position="244"/>
        <end position="273"/>
    </location>
</feature>
<evidence type="ECO:0000256" key="1">
    <source>
        <dbReference type="ARBA" id="ARBA00004434"/>
    </source>
</evidence>
<sequence>MSSKLPPPSAYTPSPKNISEPAPPPLPSSDPSAAQPTYFSLLTTSTPEPQPHPQKPHSTPAAAPPPKAPRTRRFPLPRIFQHRTFRFCAAFIAPLVPIGYLFSEHVAQIMWVSGPSMTPYLNEDYGEAHQKKDIVVVNRWKPTDGLRRGMVVAFPSPRDPSTLAIKRILALPGDKVSTRSPCPKPTQIVPWNHVWVEGDADDARFSLDSNSYGPISMSLITGRVSCVLWPRWRMLKWEDWEGEGEEGRRRMRGEKQRRRVEMDAVKVGEPYHG</sequence>
<evidence type="ECO:0000313" key="14">
    <source>
        <dbReference type="EMBL" id="PGH23104.1"/>
    </source>
</evidence>
<feature type="active site" evidence="11">
    <location>
        <position position="116"/>
    </location>
</feature>
<dbReference type="EMBL" id="PDNA01000029">
    <property type="protein sequence ID" value="PGH23104.1"/>
    <property type="molecule type" value="Genomic_DNA"/>
</dbReference>
<dbReference type="PRINTS" id="PR00727">
    <property type="entry name" value="LEADERPTASE"/>
</dbReference>
<keyword evidence="9" id="KW-0496">Mitochondrion</keyword>
<evidence type="ECO:0000256" key="12">
    <source>
        <dbReference type="SAM" id="MobiDB-lite"/>
    </source>
</evidence>
<evidence type="ECO:0000256" key="2">
    <source>
        <dbReference type="ARBA" id="ARBA00007066"/>
    </source>
</evidence>
<comment type="similarity">
    <text evidence="2">Belongs to the peptidase S26 family. IMP2 subfamily.</text>
</comment>
<evidence type="ECO:0000313" key="15">
    <source>
        <dbReference type="Proteomes" id="UP000224634"/>
    </source>
</evidence>
<keyword evidence="15" id="KW-1185">Reference proteome</keyword>
<dbReference type="InterPro" id="IPR019533">
    <property type="entry name" value="Peptidase_S26"/>
</dbReference>
<dbReference type="Proteomes" id="UP000224634">
    <property type="component" value="Unassembled WGS sequence"/>
</dbReference>
<keyword evidence="5" id="KW-0812">Transmembrane</keyword>
<feature type="compositionally biased region" description="Pro residues" evidence="12">
    <location>
        <begin position="1"/>
        <end position="10"/>
    </location>
</feature>
<comment type="subcellular location">
    <subcellularLocation>
        <location evidence="1">Mitochondrion inner membrane</location>
        <topology evidence="1">Single-pass membrane protein</topology>
    </subcellularLocation>
</comment>
<dbReference type="InterPro" id="IPR037730">
    <property type="entry name" value="IMP2"/>
</dbReference>
<proteinExistence type="inferred from homology"/>
<organism evidence="14 15">
    <name type="scientific">Polytolypa hystricis (strain UAMH7299)</name>
    <dbReference type="NCBI Taxonomy" id="1447883"/>
    <lineage>
        <taxon>Eukaryota</taxon>
        <taxon>Fungi</taxon>
        <taxon>Dikarya</taxon>
        <taxon>Ascomycota</taxon>
        <taxon>Pezizomycotina</taxon>
        <taxon>Eurotiomycetes</taxon>
        <taxon>Eurotiomycetidae</taxon>
        <taxon>Onygenales</taxon>
        <taxon>Onygenales incertae sedis</taxon>
        <taxon>Polytolypa</taxon>
    </lineage>
</organism>
<gene>
    <name evidence="14" type="ORF">AJ80_02878</name>
</gene>
<comment type="caution">
    <text evidence="14">The sequence shown here is derived from an EMBL/GenBank/DDBJ whole genome shotgun (WGS) entry which is preliminary data.</text>
</comment>
<keyword evidence="10" id="KW-0472">Membrane</keyword>
<dbReference type="GO" id="GO:0006465">
    <property type="term" value="P:signal peptide processing"/>
    <property type="evidence" value="ECO:0007669"/>
    <property type="project" value="InterPro"/>
</dbReference>
<dbReference type="GO" id="GO:0006627">
    <property type="term" value="P:protein processing involved in protein targeting to mitochondrion"/>
    <property type="evidence" value="ECO:0007669"/>
    <property type="project" value="InterPro"/>
</dbReference>
<dbReference type="PANTHER" id="PTHR46041:SF2">
    <property type="entry name" value="MITOCHONDRIAL INNER MEMBRANE PROTEASE SUBUNIT 2"/>
    <property type="match status" value="1"/>
</dbReference>
<dbReference type="GO" id="GO:0004252">
    <property type="term" value="F:serine-type endopeptidase activity"/>
    <property type="evidence" value="ECO:0007669"/>
    <property type="project" value="InterPro"/>
</dbReference>
<feature type="domain" description="Peptidase S26" evidence="13">
    <location>
        <begin position="91"/>
        <end position="178"/>
    </location>
</feature>
<dbReference type="PANTHER" id="PTHR46041">
    <property type="entry name" value="MITOCHONDRIAL INNER MEMBRANE PROTEASE SUBUNIT 2"/>
    <property type="match status" value="1"/>
</dbReference>